<dbReference type="InterPro" id="IPR001996">
    <property type="entry name" value="PTS_IIB_1"/>
</dbReference>
<gene>
    <name evidence="15" type="primary">malX</name>
    <name evidence="15" type="ORF">SERIO_v1c08940</name>
</gene>
<dbReference type="GO" id="GO:0009401">
    <property type="term" value="P:phosphoenolpyruvate-dependent sugar phosphotransferase system"/>
    <property type="evidence" value="ECO:0007669"/>
    <property type="project" value="UniProtKB-KW"/>
</dbReference>
<name>A0A0H3XLM6_9MOLU</name>
<evidence type="ECO:0000313" key="16">
    <source>
        <dbReference type="Proteomes" id="UP000035661"/>
    </source>
</evidence>
<evidence type="ECO:0000256" key="1">
    <source>
        <dbReference type="ARBA" id="ARBA00004651"/>
    </source>
</evidence>
<keyword evidence="8" id="KW-0418">Kinase</keyword>
<dbReference type="PROSITE" id="PS51103">
    <property type="entry name" value="PTS_EIIC_TYPE_1"/>
    <property type="match status" value="1"/>
</dbReference>
<feature type="transmembrane region" description="Helical" evidence="12">
    <location>
        <begin position="156"/>
        <end position="173"/>
    </location>
</feature>
<dbReference type="SUPFAM" id="SSF55604">
    <property type="entry name" value="Glucose permease domain IIB"/>
    <property type="match status" value="1"/>
</dbReference>
<keyword evidence="6" id="KW-0598">Phosphotransferase system</keyword>
<dbReference type="InterPro" id="IPR013013">
    <property type="entry name" value="PTS_EIIC_1"/>
</dbReference>
<feature type="transmembrane region" description="Helical" evidence="12">
    <location>
        <begin position="194"/>
        <end position="217"/>
    </location>
</feature>
<reference evidence="16" key="2">
    <citation type="submission" date="2015-06" db="EMBL/GenBank/DDBJ databases">
        <title>Complete genome sequence of Spiroplasma eriocheiris TDA-040725-5 (DSM 21848).</title>
        <authorList>
            <person name="Lo W.-S."/>
            <person name="Kuo C.-H."/>
        </authorList>
    </citation>
    <scope>NUCLEOTIDE SEQUENCE [LARGE SCALE GENOMIC DNA]</scope>
    <source>
        <strain evidence="16">TDA-040725-5</strain>
    </source>
</reference>
<keyword evidence="7 12" id="KW-0812">Transmembrane</keyword>
<dbReference type="Gene3D" id="3.30.1360.60">
    <property type="entry name" value="Glucose permease domain IIB"/>
    <property type="match status" value="1"/>
</dbReference>
<dbReference type="Proteomes" id="UP000035661">
    <property type="component" value="Chromosome"/>
</dbReference>
<dbReference type="GO" id="GO:0016301">
    <property type="term" value="F:kinase activity"/>
    <property type="evidence" value="ECO:0007669"/>
    <property type="project" value="UniProtKB-KW"/>
</dbReference>
<feature type="transmembrane region" description="Helical" evidence="12">
    <location>
        <begin position="309"/>
        <end position="328"/>
    </location>
</feature>
<evidence type="ECO:0000256" key="7">
    <source>
        <dbReference type="ARBA" id="ARBA00022692"/>
    </source>
</evidence>
<evidence type="ECO:0000256" key="9">
    <source>
        <dbReference type="ARBA" id="ARBA00022989"/>
    </source>
</evidence>
<accession>A0A0H3XLM6</accession>
<comment type="subcellular location">
    <subcellularLocation>
        <location evidence="1">Cell membrane</location>
        <topology evidence="1">Multi-pass membrane protein</topology>
    </subcellularLocation>
</comment>
<dbReference type="InterPro" id="IPR003352">
    <property type="entry name" value="PTS_EIIC"/>
</dbReference>
<dbReference type="PANTHER" id="PTHR30009:SF20">
    <property type="entry name" value="PTS SYSTEM GLUCOSE-SPECIFIC EIICB COMPONENT-RELATED"/>
    <property type="match status" value="1"/>
</dbReference>
<keyword evidence="3" id="KW-1003">Cell membrane</keyword>
<evidence type="ECO:0000256" key="3">
    <source>
        <dbReference type="ARBA" id="ARBA00022475"/>
    </source>
</evidence>
<evidence type="ECO:0000256" key="6">
    <source>
        <dbReference type="ARBA" id="ARBA00022683"/>
    </source>
</evidence>
<reference evidence="15 16" key="1">
    <citation type="journal article" date="2015" name="Genome Biol. Evol.">
        <title>Found and Lost: The Fates of Horizontally Acquired Genes in Arthropod-Symbiotic Spiroplasma.</title>
        <authorList>
            <person name="Lo W.S."/>
            <person name="Gasparich G.E."/>
            <person name="Kuo C.H."/>
        </authorList>
    </citation>
    <scope>NUCLEOTIDE SEQUENCE [LARGE SCALE GENOMIC DNA]</scope>
    <source>
        <strain evidence="16">TDA-040725-5</strain>
    </source>
</reference>
<evidence type="ECO:0000256" key="12">
    <source>
        <dbReference type="SAM" id="Phobius"/>
    </source>
</evidence>
<feature type="transmembrane region" description="Helical" evidence="12">
    <location>
        <begin position="229"/>
        <end position="247"/>
    </location>
</feature>
<sequence length="556" mass="60677">MRNKKPRTDNKFFGFMQQLGGTFMLPIAVLSVAGIFLGVGSAFGSDDFLKMCNVVVNSSSWKGLKGFFGFIELIGSFFFDILPLAFCMAIPIGLASDNKGTAAFSAFLAYVATEATINWFLGVLPPEFSDWILNSGGIKASDIKIVKNVFGYPNGMDLNVLGAMIIGIIVWKMHERFQYQKLPSGIAFFSGKRFTPVLCLFVFTAFGLVLTIIWPFICKGLYYFGRALKHLGVFGPGIFILISRLLCPTGLHHMINSMFNYTAVGGTYDLQLLDGTIKTVSGNYYAMKESLANGIPLSPDIAKWLTGSYILPIAFGLPAAGIAMYVTAKPERKAFVKGVIISGIVATAVGGITETIEFLFLFICPWLYIFHAFMVAVGYVVWGAIGASVGVGGDLISFIVYGPLQGIGTKWWLVFPCGAVDAAIYFTVFYFVIKKFNIKTIGREDDTQSTKMGAILDTGAKDTNSKKRDKATNSPNYLMAEKILQLLGGWANIAKLENCFSRLRITLKNPLEISDADVKAVGAVGVKTISPISHQIIVGIQVEDVKQQMIKMKSES</sequence>
<evidence type="ECO:0000259" key="14">
    <source>
        <dbReference type="PROSITE" id="PS51103"/>
    </source>
</evidence>
<evidence type="ECO:0000256" key="8">
    <source>
        <dbReference type="ARBA" id="ARBA00022777"/>
    </source>
</evidence>
<keyword evidence="5" id="KW-0808">Transferase</keyword>
<dbReference type="EMBL" id="CP011856">
    <property type="protein sequence ID" value="AKM54454.1"/>
    <property type="molecule type" value="Genomic_DNA"/>
</dbReference>
<dbReference type="RefSeq" id="WP_047791653.1">
    <property type="nucleotide sequence ID" value="NZ_CP011856.1"/>
</dbReference>
<evidence type="ECO:0000256" key="4">
    <source>
        <dbReference type="ARBA" id="ARBA00022597"/>
    </source>
</evidence>
<keyword evidence="9 12" id="KW-1133">Transmembrane helix</keyword>
<keyword evidence="16" id="KW-1185">Reference proteome</keyword>
<evidence type="ECO:0000256" key="10">
    <source>
        <dbReference type="ARBA" id="ARBA00023136"/>
    </source>
</evidence>
<dbReference type="Pfam" id="PF02378">
    <property type="entry name" value="PTS_EIIC"/>
    <property type="match status" value="1"/>
</dbReference>
<dbReference type="PROSITE" id="PS51098">
    <property type="entry name" value="PTS_EIIB_TYPE_1"/>
    <property type="match status" value="1"/>
</dbReference>
<evidence type="ECO:0000256" key="11">
    <source>
        <dbReference type="PROSITE-ProRule" id="PRU00421"/>
    </source>
</evidence>
<feature type="transmembrane region" description="Helical" evidence="12">
    <location>
        <begin position="359"/>
        <end position="385"/>
    </location>
</feature>
<dbReference type="STRING" id="315358.SERIO_v1c08940"/>
<dbReference type="AlphaFoldDB" id="A0A0H3XLM6"/>
<protein>
    <submittedName>
        <fullName evidence="15">PTS system maltose and glucose-specific IIC component</fullName>
    </submittedName>
</protein>
<dbReference type="GO" id="GO:0090563">
    <property type="term" value="F:protein-phosphocysteine-sugar phosphotransferase activity"/>
    <property type="evidence" value="ECO:0007669"/>
    <property type="project" value="TreeGrafter"/>
</dbReference>
<evidence type="ECO:0000259" key="13">
    <source>
        <dbReference type="PROSITE" id="PS51098"/>
    </source>
</evidence>
<organism evidence="15 16">
    <name type="scientific">Spiroplasma eriocheiris</name>
    <dbReference type="NCBI Taxonomy" id="315358"/>
    <lineage>
        <taxon>Bacteria</taxon>
        <taxon>Bacillati</taxon>
        <taxon>Mycoplasmatota</taxon>
        <taxon>Mollicutes</taxon>
        <taxon>Entomoplasmatales</taxon>
        <taxon>Spiroplasmataceae</taxon>
        <taxon>Spiroplasma</taxon>
    </lineage>
</organism>
<keyword evidence="10 12" id="KW-0472">Membrane</keyword>
<feature type="transmembrane region" description="Helical" evidence="12">
    <location>
        <begin position="67"/>
        <end position="90"/>
    </location>
</feature>
<feature type="active site" description="Phosphocysteine intermediate; for EIIB activity" evidence="11">
    <location>
        <position position="499"/>
    </location>
</feature>
<keyword evidence="4" id="KW-0762">Sugar transport</keyword>
<feature type="domain" description="PTS EIIB type-1" evidence="13">
    <location>
        <begin position="477"/>
        <end position="556"/>
    </location>
</feature>
<feature type="transmembrane region" description="Helical" evidence="12">
    <location>
        <begin position="334"/>
        <end position="352"/>
    </location>
</feature>
<dbReference type="Pfam" id="PF00367">
    <property type="entry name" value="PTS_EIIB"/>
    <property type="match status" value="1"/>
</dbReference>
<dbReference type="KEGG" id="seri:SERIO_v1c08940"/>
<proteinExistence type="predicted"/>
<evidence type="ECO:0000313" key="15">
    <source>
        <dbReference type="EMBL" id="AKM54454.1"/>
    </source>
</evidence>
<feature type="transmembrane region" description="Helical" evidence="12">
    <location>
        <begin position="102"/>
        <end position="121"/>
    </location>
</feature>
<feature type="transmembrane region" description="Helical" evidence="12">
    <location>
        <begin position="411"/>
        <end position="433"/>
    </location>
</feature>
<dbReference type="PATRIC" id="fig|743698.3.peg.901"/>
<dbReference type="InterPro" id="IPR018113">
    <property type="entry name" value="PTrfase_EIIB_Cys"/>
</dbReference>
<keyword evidence="2" id="KW-0813">Transport</keyword>
<dbReference type="InterPro" id="IPR050429">
    <property type="entry name" value="PTS_Glucose_EIICBA"/>
</dbReference>
<feature type="transmembrane region" description="Helical" evidence="12">
    <location>
        <begin position="21"/>
        <end position="43"/>
    </location>
</feature>
<evidence type="ECO:0000256" key="5">
    <source>
        <dbReference type="ARBA" id="ARBA00022679"/>
    </source>
</evidence>
<feature type="domain" description="PTS EIIC type-1" evidence="14">
    <location>
        <begin position="10"/>
        <end position="445"/>
    </location>
</feature>
<dbReference type="GO" id="GO:0005886">
    <property type="term" value="C:plasma membrane"/>
    <property type="evidence" value="ECO:0007669"/>
    <property type="project" value="UniProtKB-SubCell"/>
</dbReference>
<dbReference type="PANTHER" id="PTHR30009">
    <property type="entry name" value="CYTOCHROME C-TYPE SYNTHESIS PROTEIN AND PTS TRANSMEMBRANE COMPONENT"/>
    <property type="match status" value="1"/>
</dbReference>
<evidence type="ECO:0000256" key="2">
    <source>
        <dbReference type="ARBA" id="ARBA00022448"/>
    </source>
</evidence>
<dbReference type="InterPro" id="IPR036878">
    <property type="entry name" value="Glu_permease_IIB"/>
</dbReference>
<dbReference type="GO" id="GO:0008982">
    <property type="term" value="F:protein-N(PI)-phosphohistidine-sugar phosphotransferase activity"/>
    <property type="evidence" value="ECO:0007669"/>
    <property type="project" value="InterPro"/>
</dbReference>